<comment type="caution">
    <text evidence="1">The sequence shown here is derived from an EMBL/GenBank/DDBJ whole genome shotgun (WGS) entry which is preliminary data.</text>
</comment>
<proteinExistence type="predicted"/>
<dbReference type="AlphaFoldDB" id="A0AAU9UNP2"/>
<organism evidence="1 2">
    <name type="scientific">Euphydryas editha</name>
    <name type="common">Edith's checkerspot</name>
    <dbReference type="NCBI Taxonomy" id="104508"/>
    <lineage>
        <taxon>Eukaryota</taxon>
        <taxon>Metazoa</taxon>
        <taxon>Ecdysozoa</taxon>
        <taxon>Arthropoda</taxon>
        <taxon>Hexapoda</taxon>
        <taxon>Insecta</taxon>
        <taxon>Pterygota</taxon>
        <taxon>Neoptera</taxon>
        <taxon>Endopterygota</taxon>
        <taxon>Lepidoptera</taxon>
        <taxon>Glossata</taxon>
        <taxon>Ditrysia</taxon>
        <taxon>Papilionoidea</taxon>
        <taxon>Nymphalidae</taxon>
        <taxon>Nymphalinae</taxon>
        <taxon>Euphydryas</taxon>
    </lineage>
</organism>
<sequence length="172" mass="19203">MSECNPASSPADPNVYTLLICVIICKNHEEITVKFSYREAIGSLLFLCSVSRPDISYAVNMLSRYVNNPSQQHVNAVKRVIVRYLVNTKNVCVLYGKSNDLIGYSDADFAGDVDTRKSNTGYMYILNERWASNMVEPKVKDHCFLYHRSRICCSLGVCKGNTMITATVVGLG</sequence>
<name>A0AAU9UNP2_EUPED</name>
<evidence type="ECO:0000313" key="2">
    <source>
        <dbReference type="Proteomes" id="UP001153954"/>
    </source>
</evidence>
<dbReference type="PANTHER" id="PTHR11439">
    <property type="entry name" value="GAG-POL-RELATED RETROTRANSPOSON"/>
    <property type="match status" value="1"/>
</dbReference>
<accession>A0AAU9UNP2</accession>
<reference evidence="1" key="1">
    <citation type="submission" date="2022-03" db="EMBL/GenBank/DDBJ databases">
        <authorList>
            <person name="Tunstrom K."/>
        </authorList>
    </citation>
    <scope>NUCLEOTIDE SEQUENCE</scope>
</reference>
<dbReference type="EMBL" id="CAKOGL010000023">
    <property type="protein sequence ID" value="CAH2100808.1"/>
    <property type="molecule type" value="Genomic_DNA"/>
</dbReference>
<gene>
    <name evidence="1" type="ORF">EEDITHA_LOCUS15625</name>
</gene>
<protein>
    <submittedName>
        <fullName evidence="1">Uncharacterized protein</fullName>
    </submittedName>
</protein>
<keyword evidence="2" id="KW-1185">Reference proteome</keyword>
<evidence type="ECO:0000313" key="1">
    <source>
        <dbReference type="EMBL" id="CAH2100808.1"/>
    </source>
</evidence>
<dbReference type="PANTHER" id="PTHR11439:SF491">
    <property type="entry name" value="INTEGRASE CATALYTIC DOMAIN-CONTAINING PROTEIN"/>
    <property type="match status" value="1"/>
</dbReference>
<dbReference type="Proteomes" id="UP001153954">
    <property type="component" value="Unassembled WGS sequence"/>
</dbReference>